<evidence type="ECO:0000256" key="2">
    <source>
        <dbReference type="ARBA" id="ARBA00006906"/>
    </source>
</evidence>
<dbReference type="GO" id="GO:0016829">
    <property type="term" value="F:lyase activity"/>
    <property type="evidence" value="ECO:0007669"/>
    <property type="project" value="UniProtKB-KW"/>
</dbReference>
<dbReference type="EMBL" id="LGKG01000113">
    <property type="protein sequence ID" value="KPC63866.1"/>
    <property type="molecule type" value="Genomic_DNA"/>
</dbReference>
<keyword evidence="4" id="KW-0456">Lyase</keyword>
<dbReference type="Gene3D" id="3.20.20.70">
    <property type="entry name" value="Aldolase class I"/>
    <property type="match status" value="1"/>
</dbReference>
<keyword evidence="5" id="KW-0119">Carbohydrate metabolism</keyword>
<comment type="pathway">
    <text evidence="1">Carbohydrate acid metabolism.</text>
</comment>
<evidence type="ECO:0000256" key="1">
    <source>
        <dbReference type="ARBA" id="ARBA00004761"/>
    </source>
</evidence>
<dbReference type="InterPro" id="IPR000887">
    <property type="entry name" value="Aldlse_KDPG_KHG"/>
</dbReference>
<proteinExistence type="inferred from homology"/>
<dbReference type="PANTHER" id="PTHR30246">
    <property type="entry name" value="2-KETO-3-DEOXY-6-PHOSPHOGLUCONATE ALDOLASE"/>
    <property type="match status" value="1"/>
</dbReference>
<dbReference type="RefSeq" id="WP_053924051.1">
    <property type="nucleotide sequence ID" value="NZ_LGKG01000113.1"/>
</dbReference>
<dbReference type="CDD" id="cd00452">
    <property type="entry name" value="KDPG_aldolase"/>
    <property type="match status" value="1"/>
</dbReference>
<keyword evidence="7" id="KW-1185">Reference proteome</keyword>
<dbReference type="Pfam" id="PF01081">
    <property type="entry name" value="Aldolase"/>
    <property type="match status" value="1"/>
</dbReference>
<protein>
    <submittedName>
        <fullName evidence="6">2-dehydro-3-deoxyphosphogluconate aldolase</fullName>
    </submittedName>
</protein>
<evidence type="ECO:0000313" key="6">
    <source>
        <dbReference type="EMBL" id="KPC63866.1"/>
    </source>
</evidence>
<organism evidence="6 7">
    <name type="scientific">Streptomyces chattanoogensis</name>
    <dbReference type="NCBI Taxonomy" id="66876"/>
    <lineage>
        <taxon>Bacteria</taxon>
        <taxon>Bacillati</taxon>
        <taxon>Actinomycetota</taxon>
        <taxon>Actinomycetes</taxon>
        <taxon>Kitasatosporales</taxon>
        <taxon>Streptomycetaceae</taxon>
        <taxon>Streptomyces</taxon>
    </lineage>
</organism>
<comment type="caution">
    <text evidence="6">The sequence shown here is derived from an EMBL/GenBank/DDBJ whole genome shotgun (WGS) entry which is preliminary data.</text>
</comment>
<evidence type="ECO:0000313" key="7">
    <source>
        <dbReference type="Proteomes" id="UP000037982"/>
    </source>
</evidence>
<dbReference type="AlphaFoldDB" id="A0A0N0XY85"/>
<dbReference type="PANTHER" id="PTHR30246:SF1">
    <property type="entry name" value="2-DEHYDRO-3-DEOXY-6-PHOSPHOGALACTONATE ALDOLASE-RELATED"/>
    <property type="match status" value="1"/>
</dbReference>
<dbReference type="SUPFAM" id="SSF51569">
    <property type="entry name" value="Aldolase"/>
    <property type="match status" value="1"/>
</dbReference>
<evidence type="ECO:0000256" key="3">
    <source>
        <dbReference type="ARBA" id="ARBA00011233"/>
    </source>
</evidence>
<comment type="similarity">
    <text evidence="2">Belongs to the KHG/KDPG aldolase family.</text>
</comment>
<name>A0A0N0XY85_9ACTN</name>
<accession>A0A0N0XY85</accession>
<dbReference type="InterPro" id="IPR013785">
    <property type="entry name" value="Aldolase_TIM"/>
</dbReference>
<dbReference type="PATRIC" id="fig|66876.3.peg.3171"/>
<sequence length="222" mass="23216">MYRWEITRAALAQRVFAIVRSTTYDEASATADTLLSAGITSLEISLTTPFALEAVTTLSRELGEDAVIGAGTVLDAVSARMAVDAGARYLVSPSLDAEVIRTGHRYGVPVFPGVSTPTEMVRALELGADALKLFPASAHHPSWIRDVRAALPQVPLLPTGGVTVEDAPDWIAAGAVAVGMGAELSEGDRDTVAKRAADLVARLAEAAPDHQAPGVTAELYRG</sequence>
<comment type="subunit">
    <text evidence="3">Homotrimer.</text>
</comment>
<evidence type="ECO:0000256" key="4">
    <source>
        <dbReference type="ARBA" id="ARBA00023239"/>
    </source>
</evidence>
<gene>
    <name evidence="6" type="ORF">ADL29_14380</name>
</gene>
<reference evidence="7" key="1">
    <citation type="submission" date="2015-07" db="EMBL/GenBank/DDBJ databases">
        <authorList>
            <person name="Ju K.-S."/>
            <person name="Doroghazi J.R."/>
            <person name="Metcalf W.W."/>
        </authorList>
    </citation>
    <scope>NUCLEOTIDE SEQUENCE [LARGE SCALE GENOMIC DNA]</scope>
    <source>
        <strain evidence="7">NRRL ISP-5002</strain>
    </source>
</reference>
<dbReference type="Proteomes" id="UP000037982">
    <property type="component" value="Unassembled WGS sequence"/>
</dbReference>
<dbReference type="NCBIfam" id="TIGR01182">
    <property type="entry name" value="eda"/>
    <property type="match status" value="1"/>
</dbReference>
<evidence type="ECO:0000256" key="5">
    <source>
        <dbReference type="ARBA" id="ARBA00023277"/>
    </source>
</evidence>